<keyword evidence="3" id="KW-1185">Reference proteome</keyword>
<accession>A0A0P1BG50</accession>
<evidence type="ECO:0000313" key="2">
    <source>
        <dbReference type="EMBL" id="CEH14953.1"/>
    </source>
</evidence>
<evidence type="ECO:0000256" key="1">
    <source>
        <dbReference type="SAM" id="SignalP"/>
    </source>
</evidence>
<keyword evidence="1" id="KW-0732">Signal</keyword>
<dbReference type="EMBL" id="CCYA01000250">
    <property type="protein sequence ID" value="CEH14953.1"/>
    <property type="molecule type" value="Genomic_DNA"/>
</dbReference>
<evidence type="ECO:0000313" key="3">
    <source>
        <dbReference type="Proteomes" id="UP000054845"/>
    </source>
</evidence>
<name>A0A0P1BG50_9BASI</name>
<feature type="chain" id="PRO_5006059469" description="Secreted protein" evidence="1">
    <location>
        <begin position="26"/>
        <end position="77"/>
    </location>
</feature>
<dbReference type="Proteomes" id="UP000054845">
    <property type="component" value="Unassembled WGS sequence"/>
</dbReference>
<feature type="signal peptide" evidence="1">
    <location>
        <begin position="1"/>
        <end position="25"/>
    </location>
</feature>
<reference evidence="2 3" key="1">
    <citation type="submission" date="2014-09" db="EMBL/GenBank/DDBJ databases">
        <authorList>
            <person name="Magalhaes I.L.F."/>
            <person name="Oliveira U."/>
            <person name="Santos F.R."/>
            <person name="Vidigal T.H.D.A."/>
            <person name="Brescovit A.D."/>
            <person name="Santos A.J."/>
        </authorList>
    </citation>
    <scope>NUCLEOTIDE SEQUENCE [LARGE SCALE GENOMIC DNA]</scope>
</reference>
<dbReference type="AlphaFoldDB" id="A0A0P1BG50"/>
<sequence length="77" mass="8504">MQTRDCTFTLLALGLLVQMIPDLLCCVLQEARAVRLAGRRCGRYRVNARPQVSACLATMKAGSCSSSRKFGSCYETR</sequence>
<proteinExistence type="predicted"/>
<evidence type="ECO:0008006" key="4">
    <source>
        <dbReference type="Google" id="ProtNLM"/>
    </source>
</evidence>
<organism evidence="2 3">
    <name type="scientific">Ceraceosorus bombacis</name>
    <dbReference type="NCBI Taxonomy" id="401625"/>
    <lineage>
        <taxon>Eukaryota</taxon>
        <taxon>Fungi</taxon>
        <taxon>Dikarya</taxon>
        <taxon>Basidiomycota</taxon>
        <taxon>Ustilaginomycotina</taxon>
        <taxon>Exobasidiomycetes</taxon>
        <taxon>Ceraceosorales</taxon>
        <taxon>Ceraceosoraceae</taxon>
        <taxon>Ceraceosorus</taxon>
    </lineage>
</organism>
<protein>
    <recommendedName>
        <fullName evidence="4">Secreted protein</fullName>
    </recommendedName>
</protein>